<evidence type="ECO:0000313" key="4">
    <source>
        <dbReference type="EMBL" id="ATJ82288.1"/>
    </source>
</evidence>
<accession>A0A291P5Z5</accession>
<dbReference type="EMBL" id="CP021435">
    <property type="protein sequence ID" value="ATJ82288.1"/>
    <property type="molecule type" value="Genomic_DNA"/>
</dbReference>
<protein>
    <recommendedName>
        <fullName evidence="3">Outer membrane protein beta-barrel domain-containing protein</fullName>
    </recommendedName>
</protein>
<feature type="chain" id="PRO_5013194558" description="Outer membrane protein beta-barrel domain-containing protein" evidence="2">
    <location>
        <begin position="25"/>
        <end position="190"/>
    </location>
</feature>
<reference evidence="4 5" key="1">
    <citation type="journal article" date="2017" name="Sci. Rep.">
        <title>Revealing the Saline Adaptation Strategies of the Halophilic Bacterium Halomonas beimenensis through High-throughput Omics and Transposon Mutagenesis Approaches.</title>
        <authorList>
            <person name="Chen Y.H."/>
            <person name="Lin S.S."/>
            <person name="Shyu Y.T."/>
        </authorList>
    </citation>
    <scope>NUCLEOTIDE SEQUENCE [LARGE SCALE GENOMIC DNA]</scope>
    <source>
        <strain evidence="4 5">NTU-111</strain>
    </source>
</reference>
<dbReference type="InterPro" id="IPR011250">
    <property type="entry name" value="OMP/PagP_B-barrel"/>
</dbReference>
<name>A0A291P5Z5_9GAMM</name>
<sequence length="190" mass="20412">MNIRALWRLPLAAMTLMAALPAMADADTPAYAGEATDIARLDNGLRLLGDDVESLDGMTSGFRLTAGFTPSHLPRLDFGAEVSYRHSDDVAVSADSRDMLLDTTSLGGSLLAGVRLGRVGLYAKSGLAGWESEAVNGRQEGIPEGGTTRINGFGARFSFDRWVSRLEYEEVEDPTLSHLNLITASVHLPF</sequence>
<dbReference type="AlphaFoldDB" id="A0A291P5Z5"/>
<evidence type="ECO:0000256" key="2">
    <source>
        <dbReference type="SAM" id="SignalP"/>
    </source>
</evidence>
<evidence type="ECO:0000259" key="3">
    <source>
        <dbReference type="Pfam" id="PF13505"/>
    </source>
</evidence>
<dbReference type="OrthoDB" id="6173796at2"/>
<organism evidence="4 5">
    <name type="scientific">Halomonas beimenensis</name>
    <dbReference type="NCBI Taxonomy" id="475662"/>
    <lineage>
        <taxon>Bacteria</taxon>
        <taxon>Pseudomonadati</taxon>
        <taxon>Pseudomonadota</taxon>
        <taxon>Gammaproteobacteria</taxon>
        <taxon>Oceanospirillales</taxon>
        <taxon>Halomonadaceae</taxon>
        <taxon>Halomonas</taxon>
    </lineage>
</organism>
<dbReference type="Pfam" id="PF13505">
    <property type="entry name" value="OMP_b-brl"/>
    <property type="match status" value="1"/>
</dbReference>
<evidence type="ECO:0000256" key="1">
    <source>
        <dbReference type="ARBA" id="ARBA00022729"/>
    </source>
</evidence>
<feature type="signal peptide" evidence="2">
    <location>
        <begin position="1"/>
        <end position="24"/>
    </location>
</feature>
<dbReference type="KEGG" id="hbe:BEI_1301"/>
<gene>
    <name evidence="4" type="ORF">BEI_1301</name>
</gene>
<dbReference type="Proteomes" id="UP000219993">
    <property type="component" value="Chromosome"/>
</dbReference>
<dbReference type="RefSeq" id="WP_097788753.1">
    <property type="nucleotide sequence ID" value="NZ_BAAADT010000029.1"/>
</dbReference>
<dbReference type="SUPFAM" id="SSF56925">
    <property type="entry name" value="OMPA-like"/>
    <property type="match status" value="1"/>
</dbReference>
<keyword evidence="5" id="KW-1185">Reference proteome</keyword>
<keyword evidence="1 2" id="KW-0732">Signal</keyword>
<evidence type="ECO:0000313" key="5">
    <source>
        <dbReference type="Proteomes" id="UP000219993"/>
    </source>
</evidence>
<proteinExistence type="predicted"/>
<feature type="domain" description="Outer membrane protein beta-barrel" evidence="3">
    <location>
        <begin position="12"/>
        <end position="159"/>
    </location>
</feature>
<dbReference type="Gene3D" id="2.40.160.20">
    <property type="match status" value="1"/>
</dbReference>
<dbReference type="InterPro" id="IPR027385">
    <property type="entry name" value="Beta-barrel_OMP"/>
</dbReference>